<proteinExistence type="predicted"/>
<sequence>MGIEKLSVASMLAGIREAAVITCLDGNIIHYNNQMKRRLPNIDNAKIITEVFSLASKTFNVSCFKEFSSIVKRRSGLFPIRLKFNDTRLNDTSTIPAYVSVLMDAENNEPAALIYKLDEHIVRFNNRLRQLQDAKRAHAKIAREAKLKASMDSLTGLKNRRFVQSFLEMQWKAYTSKGEDTVLIIFDIDYFKQINDTYGHAAGDEAIKAFGKCLHSQTRPSDVVSRWGGEEFVVVLANCSSTQARLYLERVMTSIRQLRIKYKNVVNEQRLISMTASAGYCPFSQASSVQEAFSQADRALYEAKSEGRDQYRRACPDIAMSELTSAFPNSRSQLLN</sequence>
<dbReference type="Gene3D" id="3.30.70.270">
    <property type="match status" value="1"/>
</dbReference>
<dbReference type="AlphaFoldDB" id="A0A6L9MSD1"/>
<dbReference type="EMBL" id="JAAAWP010000003">
    <property type="protein sequence ID" value="NDW21068.1"/>
    <property type="molecule type" value="Genomic_DNA"/>
</dbReference>
<dbReference type="GO" id="GO:0052621">
    <property type="term" value="F:diguanylate cyclase activity"/>
    <property type="evidence" value="ECO:0007669"/>
    <property type="project" value="UniProtKB-EC"/>
</dbReference>
<comment type="caution">
    <text evidence="4">The sequence shown here is derived from an EMBL/GenBank/DDBJ whole genome shotgun (WGS) entry which is preliminary data.</text>
</comment>
<dbReference type="RefSeq" id="WP_163110855.1">
    <property type="nucleotide sequence ID" value="NZ_JAAAWP010000003.1"/>
</dbReference>
<dbReference type="NCBIfam" id="TIGR00254">
    <property type="entry name" value="GGDEF"/>
    <property type="match status" value="1"/>
</dbReference>
<dbReference type="InterPro" id="IPR000160">
    <property type="entry name" value="GGDEF_dom"/>
</dbReference>
<dbReference type="GO" id="GO:0005886">
    <property type="term" value="C:plasma membrane"/>
    <property type="evidence" value="ECO:0007669"/>
    <property type="project" value="TreeGrafter"/>
</dbReference>
<dbReference type="GO" id="GO:0043709">
    <property type="term" value="P:cell adhesion involved in single-species biofilm formation"/>
    <property type="evidence" value="ECO:0007669"/>
    <property type="project" value="TreeGrafter"/>
</dbReference>
<dbReference type="CDD" id="cd01949">
    <property type="entry name" value="GGDEF"/>
    <property type="match status" value="1"/>
</dbReference>
<dbReference type="GO" id="GO:1902201">
    <property type="term" value="P:negative regulation of bacterial-type flagellum-dependent cell motility"/>
    <property type="evidence" value="ECO:0007669"/>
    <property type="project" value="TreeGrafter"/>
</dbReference>
<keyword evidence="5" id="KW-1185">Reference proteome</keyword>
<dbReference type="Proteomes" id="UP000478837">
    <property type="component" value="Unassembled WGS sequence"/>
</dbReference>
<evidence type="ECO:0000256" key="2">
    <source>
        <dbReference type="ARBA" id="ARBA00012528"/>
    </source>
</evidence>
<protein>
    <recommendedName>
        <fullName evidence="2">diguanylate cyclase</fullName>
        <ecNumber evidence="2">2.7.7.65</ecNumber>
    </recommendedName>
</protein>
<evidence type="ECO:0000259" key="3">
    <source>
        <dbReference type="PROSITE" id="PS50887"/>
    </source>
</evidence>
<dbReference type="SMART" id="SM00267">
    <property type="entry name" value="GGDEF"/>
    <property type="match status" value="1"/>
</dbReference>
<dbReference type="SUPFAM" id="SSF55073">
    <property type="entry name" value="Nucleotide cyclase"/>
    <property type="match status" value="1"/>
</dbReference>
<gene>
    <name evidence="4" type="ORF">GTW09_06015</name>
</gene>
<dbReference type="PANTHER" id="PTHR45138">
    <property type="entry name" value="REGULATORY COMPONENTS OF SENSORY TRANSDUCTION SYSTEM"/>
    <property type="match status" value="1"/>
</dbReference>
<accession>A0A6L9MSD1</accession>
<dbReference type="FunFam" id="3.30.70.270:FF:000001">
    <property type="entry name" value="Diguanylate cyclase domain protein"/>
    <property type="match status" value="1"/>
</dbReference>
<dbReference type="InterPro" id="IPR043128">
    <property type="entry name" value="Rev_trsase/Diguanyl_cyclase"/>
</dbReference>
<dbReference type="InterPro" id="IPR050469">
    <property type="entry name" value="Diguanylate_Cyclase"/>
</dbReference>
<evidence type="ECO:0000313" key="5">
    <source>
        <dbReference type="Proteomes" id="UP000478837"/>
    </source>
</evidence>
<organism evidence="4 5">
    <name type="scientific">Alteromonas hispanica</name>
    <dbReference type="NCBI Taxonomy" id="315421"/>
    <lineage>
        <taxon>Bacteria</taxon>
        <taxon>Pseudomonadati</taxon>
        <taxon>Pseudomonadota</taxon>
        <taxon>Gammaproteobacteria</taxon>
        <taxon>Alteromonadales</taxon>
        <taxon>Alteromonadaceae</taxon>
        <taxon>Alteromonas/Salinimonas group</taxon>
        <taxon>Alteromonas</taxon>
    </lineage>
</organism>
<dbReference type="Pfam" id="PF00990">
    <property type="entry name" value="GGDEF"/>
    <property type="match status" value="1"/>
</dbReference>
<evidence type="ECO:0000256" key="1">
    <source>
        <dbReference type="ARBA" id="ARBA00001946"/>
    </source>
</evidence>
<reference evidence="4 5" key="1">
    <citation type="submission" date="2020-01" db="EMBL/GenBank/DDBJ databases">
        <title>Genomes of bacteria type strains.</title>
        <authorList>
            <person name="Chen J."/>
            <person name="Zhu S."/>
            <person name="Yang J."/>
        </authorList>
    </citation>
    <scope>NUCLEOTIDE SEQUENCE [LARGE SCALE GENOMIC DNA]</scope>
    <source>
        <strain evidence="4 5">LMG 22958</strain>
    </source>
</reference>
<dbReference type="PROSITE" id="PS50887">
    <property type="entry name" value="GGDEF"/>
    <property type="match status" value="1"/>
</dbReference>
<dbReference type="InterPro" id="IPR029787">
    <property type="entry name" value="Nucleotide_cyclase"/>
</dbReference>
<dbReference type="PANTHER" id="PTHR45138:SF24">
    <property type="entry name" value="DIGUANYLATE CYCLASE DGCC-RELATED"/>
    <property type="match status" value="1"/>
</dbReference>
<feature type="domain" description="GGDEF" evidence="3">
    <location>
        <begin position="179"/>
        <end position="316"/>
    </location>
</feature>
<evidence type="ECO:0000313" key="4">
    <source>
        <dbReference type="EMBL" id="NDW21068.1"/>
    </source>
</evidence>
<comment type="cofactor">
    <cofactor evidence="1">
        <name>Mg(2+)</name>
        <dbReference type="ChEBI" id="CHEBI:18420"/>
    </cofactor>
</comment>
<dbReference type="EC" id="2.7.7.65" evidence="2"/>
<name>A0A6L9MSD1_9ALTE</name>